<keyword evidence="2" id="KW-0813">Transport</keyword>
<proteinExistence type="inferred from homology"/>
<dbReference type="FunFam" id="3.40.30.10:FF:000001">
    <property type="entry name" value="Thioredoxin"/>
    <property type="match status" value="1"/>
</dbReference>
<dbReference type="Proteomes" id="UP000595564">
    <property type="component" value="Chromosome"/>
</dbReference>
<protein>
    <recommendedName>
        <fullName evidence="6">Thioredoxin</fullName>
    </recommendedName>
</protein>
<keyword evidence="9" id="KW-1185">Reference proteome</keyword>
<dbReference type="PROSITE" id="PS00194">
    <property type="entry name" value="THIOREDOXIN_1"/>
    <property type="match status" value="1"/>
</dbReference>
<sequence length="141" mass="15690">MHIVCPFCDTVNNVEIKGGAKDIKCGKCKNSLKDTHPVELNAQNFKKHIEKNDIPVVVDFWAPWCAPCLMMAPQFEEAAKHFPLKVRFAKLNSDNYPEIAGMYGIMGIPTMIVFKNGQELGRISGAMSAPQIIQWINSVIG</sequence>
<dbReference type="NCBIfam" id="TIGR01068">
    <property type="entry name" value="thioredoxin"/>
    <property type="match status" value="1"/>
</dbReference>
<dbReference type="GO" id="GO:0015035">
    <property type="term" value="F:protein-disulfide reductase activity"/>
    <property type="evidence" value="ECO:0007669"/>
    <property type="project" value="UniProtKB-UniRule"/>
</dbReference>
<evidence type="ECO:0000256" key="3">
    <source>
        <dbReference type="ARBA" id="ARBA00022982"/>
    </source>
</evidence>
<dbReference type="InterPro" id="IPR005746">
    <property type="entry name" value="Thioredoxin"/>
</dbReference>
<keyword evidence="4" id="KW-1015">Disulfide bond</keyword>
<dbReference type="RefSeq" id="WP_201328686.1">
    <property type="nucleotide sequence ID" value="NZ_AP017470.1"/>
</dbReference>
<gene>
    <name evidence="8" type="primary">trxC</name>
    <name evidence="8" type="ORF">TTHT_0773</name>
</gene>
<dbReference type="PROSITE" id="PS51352">
    <property type="entry name" value="THIOREDOXIN_2"/>
    <property type="match status" value="1"/>
</dbReference>
<keyword evidence="5" id="KW-0676">Redox-active center</keyword>
<evidence type="ECO:0000256" key="1">
    <source>
        <dbReference type="ARBA" id="ARBA00008987"/>
    </source>
</evidence>
<reference evidence="8 9" key="1">
    <citation type="journal article" date="2012" name="Extremophiles">
        <title>Thermotomaculum hydrothermale gen. nov., sp. nov., a novel heterotrophic thermophile within the phylum Acidobacteria from a deep-sea hydrothermal vent chimney in the Southern Okinawa Trough.</title>
        <authorList>
            <person name="Izumi H."/>
            <person name="Nunoura T."/>
            <person name="Miyazaki M."/>
            <person name="Mino S."/>
            <person name="Toki T."/>
            <person name="Takai K."/>
            <person name="Sako Y."/>
            <person name="Sawabe T."/>
            <person name="Nakagawa S."/>
        </authorList>
    </citation>
    <scope>NUCLEOTIDE SEQUENCE [LARGE SCALE GENOMIC DNA]</scope>
    <source>
        <strain evidence="8 9">AC55</strain>
    </source>
</reference>
<evidence type="ECO:0000256" key="5">
    <source>
        <dbReference type="ARBA" id="ARBA00023284"/>
    </source>
</evidence>
<dbReference type="InterPro" id="IPR017937">
    <property type="entry name" value="Thioredoxin_CS"/>
</dbReference>
<dbReference type="CDD" id="cd02947">
    <property type="entry name" value="TRX_family"/>
    <property type="match status" value="1"/>
</dbReference>
<accession>A0A7R6SY32</accession>
<organism evidence="8 9">
    <name type="scientific">Thermotomaculum hydrothermale</name>
    <dbReference type="NCBI Taxonomy" id="981385"/>
    <lineage>
        <taxon>Bacteria</taxon>
        <taxon>Pseudomonadati</taxon>
        <taxon>Acidobacteriota</taxon>
        <taxon>Holophagae</taxon>
        <taxon>Thermotomaculales</taxon>
        <taxon>Thermotomaculaceae</taxon>
        <taxon>Thermotomaculum</taxon>
    </lineage>
</organism>
<dbReference type="KEGG" id="thyd:TTHT_0773"/>
<evidence type="ECO:0000259" key="7">
    <source>
        <dbReference type="PROSITE" id="PS51352"/>
    </source>
</evidence>
<dbReference type="PRINTS" id="PR00421">
    <property type="entry name" value="THIOREDOXIN"/>
</dbReference>
<evidence type="ECO:0000256" key="2">
    <source>
        <dbReference type="ARBA" id="ARBA00022448"/>
    </source>
</evidence>
<dbReference type="Gene3D" id="3.40.30.10">
    <property type="entry name" value="Glutaredoxin"/>
    <property type="match status" value="1"/>
</dbReference>
<dbReference type="GO" id="GO:0005829">
    <property type="term" value="C:cytosol"/>
    <property type="evidence" value="ECO:0007669"/>
    <property type="project" value="TreeGrafter"/>
</dbReference>
<dbReference type="Pfam" id="PF00085">
    <property type="entry name" value="Thioredoxin"/>
    <property type="match status" value="1"/>
</dbReference>
<evidence type="ECO:0000313" key="9">
    <source>
        <dbReference type="Proteomes" id="UP000595564"/>
    </source>
</evidence>
<dbReference type="InterPro" id="IPR013766">
    <property type="entry name" value="Thioredoxin_domain"/>
</dbReference>
<dbReference type="AlphaFoldDB" id="A0A7R6SY32"/>
<comment type="similarity">
    <text evidence="1">Belongs to the thioredoxin family.</text>
</comment>
<dbReference type="PANTHER" id="PTHR45663:SF11">
    <property type="entry name" value="GEO12009P1"/>
    <property type="match status" value="1"/>
</dbReference>
<dbReference type="Gene3D" id="2.30.30.380">
    <property type="entry name" value="Zn-finger domain of Sec23/24"/>
    <property type="match status" value="1"/>
</dbReference>
<evidence type="ECO:0000313" key="8">
    <source>
        <dbReference type="EMBL" id="BBB32339.1"/>
    </source>
</evidence>
<evidence type="ECO:0000256" key="6">
    <source>
        <dbReference type="NCBIfam" id="TIGR01068"/>
    </source>
</evidence>
<dbReference type="SUPFAM" id="SSF52833">
    <property type="entry name" value="Thioredoxin-like"/>
    <property type="match status" value="1"/>
</dbReference>
<name>A0A7R6SY32_9BACT</name>
<feature type="domain" description="Thioredoxin" evidence="7">
    <location>
        <begin position="14"/>
        <end position="141"/>
    </location>
</feature>
<keyword evidence="3" id="KW-0249">Electron transport</keyword>
<dbReference type="GO" id="GO:0045454">
    <property type="term" value="P:cell redox homeostasis"/>
    <property type="evidence" value="ECO:0007669"/>
    <property type="project" value="TreeGrafter"/>
</dbReference>
<dbReference type="InterPro" id="IPR036249">
    <property type="entry name" value="Thioredoxin-like_sf"/>
</dbReference>
<dbReference type="EMBL" id="AP017470">
    <property type="protein sequence ID" value="BBB32339.1"/>
    <property type="molecule type" value="Genomic_DNA"/>
</dbReference>
<dbReference type="PANTHER" id="PTHR45663">
    <property type="entry name" value="GEO12009P1"/>
    <property type="match status" value="1"/>
</dbReference>
<keyword evidence="8" id="KW-0560">Oxidoreductase</keyword>
<evidence type="ECO:0000256" key="4">
    <source>
        <dbReference type="ARBA" id="ARBA00023157"/>
    </source>
</evidence>
<dbReference type="NCBIfam" id="NF008229">
    <property type="entry name" value="PRK10996.1"/>
    <property type="match status" value="1"/>
</dbReference>